<protein>
    <recommendedName>
        <fullName evidence="4">BTB domain-containing protein</fullName>
    </recommendedName>
</protein>
<dbReference type="AlphaFoldDB" id="W2RSU7"/>
<feature type="compositionally biased region" description="Polar residues" evidence="1">
    <location>
        <begin position="370"/>
        <end position="382"/>
    </location>
</feature>
<organism evidence="2 3">
    <name type="scientific">Cyphellophora europaea (strain CBS 101466)</name>
    <name type="common">Phialophora europaea</name>
    <dbReference type="NCBI Taxonomy" id="1220924"/>
    <lineage>
        <taxon>Eukaryota</taxon>
        <taxon>Fungi</taxon>
        <taxon>Dikarya</taxon>
        <taxon>Ascomycota</taxon>
        <taxon>Pezizomycotina</taxon>
        <taxon>Eurotiomycetes</taxon>
        <taxon>Chaetothyriomycetidae</taxon>
        <taxon>Chaetothyriales</taxon>
        <taxon>Cyphellophoraceae</taxon>
        <taxon>Cyphellophora</taxon>
    </lineage>
</organism>
<dbReference type="VEuPathDB" id="FungiDB:HMPREF1541_05588"/>
<gene>
    <name evidence="2" type="ORF">HMPREF1541_05588</name>
</gene>
<dbReference type="OrthoDB" id="194443at2759"/>
<dbReference type="Proteomes" id="UP000030752">
    <property type="component" value="Unassembled WGS sequence"/>
</dbReference>
<dbReference type="STRING" id="1220924.W2RSU7"/>
<reference evidence="2 3" key="1">
    <citation type="submission" date="2013-03" db="EMBL/GenBank/DDBJ databases">
        <title>The Genome Sequence of Phialophora europaea CBS 101466.</title>
        <authorList>
            <consortium name="The Broad Institute Genomics Platform"/>
            <person name="Cuomo C."/>
            <person name="de Hoog S."/>
            <person name="Gorbushina A."/>
            <person name="Walker B."/>
            <person name="Young S.K."/>
            <person name="Zeng Q."/>
            <person name="Gargeya S."/>
            <person name="Fitzgerald M."/>
            <person name="Haas B."/>
            <person name="Abouelleil A."/>
            <person name="Allen A.W."/>
            <person name="Alvarado L."/>
            <person name="Arachchi H.M."/>
            <person name="Berlin A.M."/>
            <person name="Chapman S.B."/>
            <person name="Gainer-Dewar J."/>
            <person name="Goldberg J."/>
            <person name="Griggs A."/>
            <person name="Gujja S."/>
            <person name="Hansen M."/>
            <person name="Howarth C."/>
            <person name="Imamovic A."/>
            <person name="Ireland A."/>
            <person name="Larimer J."/>
            <person name="McCowan C."/>
            <person name="Murphy C."/>
            <person name="Pearson M."/>
            <person name="Poon T.W."/>
            <person name="Priest M."/>
            <person name="Roberts A."/>
            <person name="Saif S."/>
            <person name="Shea T."/>
            <person name="Sisk P."/>
            <person name="Sykes S."/>
            <person name="Wortman J."/>
            <person name="Nusbaum C."/>
            <person name="Birren B."/>
        </authorList>
    </citation>
    <scope>NUCLEOTIDE SEQUENCE [LARGE SCALE GENOMIC DNA]</scope>
    <source>
        <strain evidence="2 3">CBS 101466</strain>
    </source>
</reference>
<dbReference type="HOGENOM" id="CLU_043169_0_0_1"/>
<sequence>MDVGHRRLYLEWCQSKPATLVVDLEDGSEKEVRIPFYFLHYRSRKFRDLLGEKVVGEPDSLPLKLNGVSLQTIEDFVLWSLNPRPAIDEAATFEEATKLGIFAQKYHVPALSNQVTDVIRAHIASDEWQLQASIVDDIYKAAPVGSPLREVIRAALGKLPRSTMEGSSKDRNDWKNTVLAHAELGWDFIEARETEWTPQAYLSNYCRFHDHRDVLDQKSHGALCDGCPFSQEDCYPVEVSRVPVEAARVDSLDADTSKVNGTSGVNGDAVTQVSHKPVDGFADDTNPSPNGPRVGNSIMIVDPADDRPQDPKLDTISEGNEEPEGVSDPTVVEANGIHESEDDLNEMKSTVTSEDAVDGSVTSPDAIPTPTVQNAGTMTENGVNGHEPEEKAEEEVKLSKSKSKKKKKRGSMSVGTN</sequence>
<dbReference type="EMBL" id="KB822721">
    <property type="protein sequence ID" value="ETN39365.1"/>
    <property type="molecule type" value="Genomic_DNA"/>
</dbReference>
<evidence type="ECO:0000256" key="1">
    <source>
        <dbReference type="SAM" id="MobiDB-lite"/>
    </source>
</evidence>
<evidence type="ECO:0000313" key="2">
    <source>
        <dbReference type="EMBL" id="ETN39365.1"/>
    </source>
</evidence>
<name>W2RSU7_CYPE1</name>
<proteinExistence type="predicted"/>
<dbReference type="GeneID" id="19972927"/>
<accession>W2RSU7</accession>
<feature type="compositionally biased region" description="Basic residues" evidence="1">
    <location>
        <begin position="399"/>
        <end position="410"/>
    </location>
</feature>
<dbReference type="RefSeq" id="XP_008718150.1">
    <property type="nucleotide sequence ID" value="XM_008719928.1"/>
</dbReference>
<feature type="region of interest" description="Disordered" evidence="1">
    <location>
        <begin position="300"/>
        <end position="417"/>
    </location>
</feature>
<feature type="compositionally biased region" description="Basic and acidic residues" evidence="1">
    <location>
        <begin position="386"/>
        <end position="398"/>
    </location>
</feature>
<evidence type="ECO:0008006" key="4">
    <source>
        <dbReference type="Google" id="ProtNLM"/>
    </source>
</evidence>
<dbReference type="InParanoid" id="W2RSU7"/>
<dbReference type="eggNOG" id="KOG1721">
    <property type="taxonomic scope" value="Eukaryota"/>
</dbReference>
<evidence type="ECO:0000313" key="3">
    <source>
        <dbReference type="Proteomes" id="UP000030752"/>
    </source>
</evidence>
<feature type="compositionally biased region" description="Basic and acidic residues" evidence="1">
    <location>
        <begin position="304"/>
        <end position="315"/>
    </location>
</feature>
<keyword evidence="3" id="KW-1185">Reference proteome</keyword>